<reference evidence="10 11" key="1">
    <citation type="submission" date="2020-04" db="EMBL/GenBank/DDBJ databases">
        <title>Marinobacter oceani sp. nov., isolated from marine solar saltern.</title>
        <authorList>
            <person name="Chen X.-Y."/>
        </authorList>
    </citation>
    <scope>NUCLEOTIDE SEQUENCE [LARGE SCALE GENOMIC DNA]</scope>
    <source>
        <strain evidence="10 11">W62</strain>
    </source>
</reference>
<name>A0A7Y0RAR7_9GAMM</name>
<dbReference type="Proteomes" id="UP000567186">
    <property type="component" value="Unassembled WGS sequence"/>
</dbReference>
<dbReference type="OrthoDB" id="9808002at2"/>
<dbReference type="CDD" id="cd06453">
    <property type="entry name" value="SufS_like"/>
    <property type="match status" value="1"/>
</dbReference>
<protein>
    <recommendedName>
        <fullName evidence="3 8">Cysteine desulfurase</fullName>
        <ecNumber evidence="3 8">2.8.1.7</ecNumber>
    </recommendedName>
</protein>
<feature type="domain" description="Aminotransferase class V" evidence="9">
    <location>
        <begin position="37"/>
        <end position="405"/>
    </location>
</feature>
<accession>A0A7Y0RAR7</accession>
<evidence type="ECO:0000256" key="3">
    <source>
        <dbReference type="ARBA" id="ARBA00012239"/>
    </source>
</evidence>
<dbReference type="GO" id="GO:0030170">
    <property type="term" value="F:pyridoxal phosphate binding"/>
    <property type="evidence" value="ECO:0007669"/>
    <property type="project" value="UniProtKB-UniRule"/>
</dbReference>
<evidence type="ECO:0000256" key="2">
    <source>
        <dbReference type="ARBA" id="ARBA00010447"/>
    </source>
</evidence>
<comment type="catalytic activity">
    <reaction evidence="6 8">
        <text>(sulfur carrier)-H + L-cysteine = (sulfur carrier)-SH + L-alanine</text>
        <dbReference type="Rhea" id="RHEA:43892"/>
        <dbReference type="Rhea" id="RHEA-COMP:14737"/>
        <dbReference type="Rhea" id="RHEA-COMP:14739"/>
        <dbReference type="ChEBI" id="CHEBI:29917"/>
        <dbReference type="ChEBI" id="CHEBI:35235"/>
        <dbReference type="ChEBI" id="CHEBI:57972"/>
        <dbReference type="ChEBI" id="CHEBI:64428"/>
        <dbReference type="EC" id="2.8.1.7"/>
    </reaction>
</comment>
<evidence type="ECO:0000313" key="10">
    <source>
        <dbReference type="EMBL" id="NMT62158.1"/>
    </source>
</evidence>
<keyword evidence="4 8" id="KW-0808">Transferase</keyword>
<keyword evidence="11" id="KW-1185">Reference proteome</keyword>
<comment type="caution">
    <text evidence="10">The sequence shown here is derived from an EMBL/GenBank/DDBJ whole genome shotgun (WGS) entry which is preliminary data.</text>
</comment>
<evidence type="ECO:0000259" key="9">
    <source>
        <dbReference type="Pfam" id="PF00266"/>
    </source>
</evidence>
<evidence type="ECO:0000256" key="6">
    <source>
        <dbReference type="ARBA" id="ARBA00050776"/>
    </source>
</evidence>
<comment type="cofactor">
    <cofactor evidence="1 7">
        <name>pyridoxal 5'-phosphate</name>
        <dbReference type="ChEBI" id="CHEBI:597326"/>
    </cofactor>
</comment>
<dbReference type="PROSITE" id="PS00595">
    <property type="entry name" value="AA_TRANSFER_CLASS_5"/>
    <property type="match status" value="1"/>
</dbReference>
<dbReference type="EMBL" id="JABCKY010000001">
    <property type="protein sequence ID" value="NMT62158.1"/>
    <property type="molecule type" value="Genomic_DNA"/>
</dbReference>
<sequence length="417" mass="45404">MTDLSVANKAGKATFDVDAVRRDFPILDQQINGKPLVYLDNGASAQKPVAVLDAMDRYYREIHSNVHRGAHTLGDRATSAFEGAREKVRSFLNAESTREIIFTRGTTEAINLIANGLAGRLRPGDEILVSHMEHHANIVPWQMIAERTGARVLPVQVTPQGELDPDSFNSLLGDRTRILALTHVSNVLGTINPIAPLIEQARARGVITVIDGAQAVPHYKPDVRALGCDFYMFSAHKLFGPTGVGALYGKAQLLEEMPPYQGGGEMIERVSFERTTWNTLPYKFEAGTPAIAEAVGLGAAIDYLDSLDRTGLEAAENALLARANELVETVPGMEVIGTASNKVPVMSFKIAGLHPSDIGTLLDQQGIEIRTGHHCAMPLMDFYGVPGTARASFAFYNTQQEVEQLFTALQKIQRLFA</sequence>
<proteinExistence type="inferred from homology"/>
<dbReference type="InterPro" id="IPR000192">
    <property type="entry name" value="Aminotrans_V_dom"/>
</dbReference>
<dbReference type="NCBIfam" id="TIGR01979">
    <property type="entry name" value="sufS"/>
    <property type="match status" value="1"/>
</dbReference>
<dbReference type="Gene3D" id="3.40.640.10">
    <property type="entry name" value="Type I PLP-dependent aspartate aminotransferase-like (Major domain)"/>
    <property type="match status" value="1"/>
</dbReference>
<evidence type="ECO:0000256" key="5">
    <source>
        <dbReference type="ARBA" id="ARBA00022898"/>
    </source>
</evidence>
<dbReference type="Pfam" id="PF00266">
    <property type="entry name" value="Aminotran_5"/>
    <property type="match status" value="1"/>
</dbReference>
<dbReference type="GO" id="GO:0031071">
    <property type="term" value="F:cysteine desulfurase activity"/>
    <property type="evidence" value="ECO:0007669"/>
    <property type="project" value="UniProtKB-UniRule"/>
</dbReference>
<dbReference type="InterPro" id="IPR015424">
    <property type="entry name" value="PyrdxlP-dep_Trfase"/>
</dbReference>
<evidence type="ECO:0000256" key="1">
    <source>
        <dbReference type="ARBA" id="ARBA00001933"/>
    </source>
</evidence>
<evidence type="ECO:0000256" key="4">
    <source>
        <dbReference type="ARBA" id="ARBA00022679"/>
    </source>
</evidence>
<keyword evidence="5 8" id="KW-0663">Pyridoxal phosphate</keyword>
<dbReference type="GO" id="GO:0006534">
    <property type="term" value="P:cysteine metabolic process"/>
    <property type="evidence" value="ECO:0007669"/>
    <property type="project" value="UniProtKB-UniRule"/>
</dbReference>
<gene>
    <name evidence="10" type="ORF">HIU99_00960</name>
</gene>
<dbReference type="AlphaFoldDB" id="A0A7Y0RAR7"/>
<dbReference type="RefSeq" id="WP_135953566.1">
    <property type="nucleotide sequence ID" value="NZ_JABCKY010000001.1"/>
</dbReference>
<organism evidence="10 11">
    <name type="scientific">Marinobacter orientalis</name>
    <dbReference type="NCBI Taxonomy" id="1928859"/>
    <lineage>
        <taxon>Bacteria</taxon>
        <taxon>Pseudomonadati</taxon>
        <taxon>Pseudomonadota</taxon>
        <taxon>Gammaproteobacteria</taxon>
        <taxon>Pseudomonadales</taxon>
        <taxon>Marinobacteraceae</taxon>
        <taxon>Marinobacter</taxon>
    </lineage>
</organism>
<dbReference type="Gene3D" id="3.90.1150.10">
    <property type="entry name" value="Aspartate Aminotransferase, domain 1"/>
    <property type="match status" value="1"/>
</dbReference>
<comment type="function">
    <text evidence="8">Catalyzes the removal of elemental sulfur and selenium atoms from L-cysteine, L-cystine, L-selenocysteine, and L-selenocystine to produce L-alanine.</text>
</comment>
<dbReference type="InterPro" id="IPR015421">
    <property type="entry name" value="PyrdxlP-dep_Trfase_major"/>
</dbReference>
<dbReference type="InterPro" id="IPR015422">
    <property type="entry name" value="PyrdxlP-dep_Trfase_small"/>
</dbReference>
<comment type="similarity">
    <text evidence="2 8">Belongs to the class-V pyridoxal-phosphate-dependent aminotransferase family. Csd subfamily.</text>
</comment>
<dbReference type="InterPro" id="IPR010970">
    <property type="entry name" value="Cys_dSase_SufS"/>
</dbReference>
<dbReference type="PANTHER" id="PTHR43586">
    <property type="entry name" value="CYSTEINE DESULFURASE"/>
    <property type="match status" value="1"/>
</dbReference>
<evidence type="ECO:0000313" key="11">
    <source>
        <dbReference type="Proteomes" id="UP000567186"/>
    </source>
</evidence>
<dbReference type="InterPro" id="IPR020578">
    <property type="entry name" value="Aminotrans_V_PyrdxlP_BS"/>
</dbReference>
<dbReference type="EC" id="2.8.1.7" evidence="3 8"/>
<dbReference type="PANTHER" id="PTHR43586:SF8">
    <property type="entry name" value="CYSTEINE DESULFURASE 1, CHLOROPLASTIC"/>
    <property type="match status" value="1"/>
</dbReference>
<evidence type="ECO:0000256" key="8">
    <source>
        <dbReference type="RuleBase" id="RU004506"/>
    </source>
</evidence>
<evidence type="ECO:0000256" key="7">
    <source>
        <dbReference type="RuleBase" id="RU004504"/>
    </source>
</evidence>
<dbReference type="SUPFAM" id="SSF53383">
    <property type="entry name" value="PLP-dependent transferases"/>
    <property type="match status" value="1"/>
</dbReference>